<keyword evidence="2" id="KW-1185">Reference proteome</keyword>
<dbReference type="AlphaFoldDB" id="A0A8X6R4Q9"/>
<sequence>MRPNILYRGVSDADCCPVGPVFESRRRHGCLQGPLQNGGTLNSRRAASPLLRLVEGGVRYQSDNLAGCLRGTEKTRNHIGMQGRNCRSC</sequence>
<gene>
    <name evidence="1" type="ORF">TNCV_2278591</name>
</gene>
<protein>
    <submittedName>
        <fullName evidence="1">Uncharacterized protein</fullName>
    </submittedName>
</protein>
<organism evidence="1 2">
    <name type="scientific">Trichonephila clavipes</name>
    <name type="common">Golden silk orbweaver</name>
    <name type="synonym">Nephila clavipes</name>
    <dbReference type="NCBI Taxonomy" id="2585209"/>
    <lineage>
        <taxon>Eukaryota</taxon>
        <taxon>Metazoa</taxon>
        <taxon>Ecdysozoa</taxon>
        <taxon>Arthropoda</taxon>
        <taxon>Chelicerata</taxon>
        <taxon>Arachnida</taxon>
        <taxon>Araneae</taxon>
        <taxon>Araneomorphae</taxon>
        <taxon>Entelegynae</taxon>
        <taxon>Araneoidea</taxon>
        <taxon>Nephilidae</taxon>
        <taxon>Trichonephila</taxon>
    </lineage>
</organism>
<dbReference type="Proteomes" id="UP000887159">
    <property type="component" value="Unassembled WGS sequence"/>
</dbReference>
<proteinExistence type="predicted"/>
<reference evidence="1" key="1">
    <citation type="submission" date="2020-08" db="EMBL/GenBank/DDBJ databases">
        <title>Multicomponent nature underlies the extraordinary mechanical properties of spider dragline silk.</title>
        <authorList>
            <person name="Kono N."/>
            <person name="Nakamura H."/>
            <person name="Mori M."/>
            <person name="Yoshida Y."/>
            <person name="Ohtoshi R."/>
            <person name="Malay A.D."/>
            <person name="Moran D.A.P."/>
            <person name="Tomita M."/>
            <person name="Numata K."/>
            <person name="Arakawa K."/>
        </authorList>
    </citation>
    <scope>NUCLEOTIDE SEQUENCE</scope>
</reference>
<evidence type="ECO:0000313" key="2">
    <source>
        <dbReference type="Proteomes" id="UP000887159"/>
    </source>
</evidence>
<dbReference type="EMBL" id="BMAU01021052">
    <property type="protein sequence ID" value="GFX88391.1"/>
    <property type="molecule type" value="Genomic_DNA"/>
</dbReference>
<name>A0A8X6R4Q9_TRICX</name>
<evidence type="ECO:0000313" key="1">
    <source>
        <dbReference type="EMBL" id="GFX88391.1"/>
    </source>
</evidence>
<accession>A0A8X6R4Q9</accession>
<comment type="caution">
    <text evidence="1">The sequence shown here is derived from an EMBL/GenBank/DDBJ whole genome shotgun (WGS) entry which is preliminary data.</text>
</comment>